<reference evidence="3" key="1">
    <citation type="submission" date="2020-12" db="EMBL/GenBank/DDBJ databases">
        <title>Metabolic potential, ecology and presence of endohyphal bacteria is reflected in genomic diversity of Mucoromycotina.</title>
        <authorList>
            <person name="Muszewska A."/>
            <person name="Okrasinska A."/>
            <person name="Steczkiewicz K."/>
            <person name="Drgas O."/>
            <person name="Orlowska M."/>
            <person name="Perlinska-Lenart U."/>
            <person name="Aleksandrzak-Piekarczyk T."/>
            <person name="Szatraj K."/>
            <person name="Zielenkiewicz U."/>
            <person name="Pilsyk S."/>
            <person name="Malc E."/>
            <person name="Mieczkowski P."/>
            <person name="Kruszewska J.S."/>
            <person name="Biernat P."/>
            <person name="Pawlowska J."/>
        </authorList>
    </citation>
    <scope>NUCLEOTIDE SEQUENCE</scope>
    <source>
        <strain evidence="3">WA0000067209</strain>
    </source>
</reference>
<keyword evidence="4" id="KW-1185">Reference proteome</keyword>
<comment type="caution">
    <text evidence="3">The sequence shown here is derived from an EMBL/GenBank/DDBJ whole genome shotgun (WGS) entry which is preliminary data.</text>
</comment>
<name>A0A8H7PNJ2_MORIS</name>
<keyword evidence="2" id="KW-1133">Transmembrane helix</keyword>
<proteinExistence type="predicted"/>
<evidence type="ECO:0000313" key="3">
    <source>
        <dbReference type="EMBL" id="KAG2177025.1"/>
    </source>
</evidence>
<feature type="transmembrane region" description="Helical" evidence="2">
    <location>
        <begin position="196"/>
        <end position="215"/>
    </location>
</feature>
<keyword evidence="2" id="KW-0472">Membrane</keyword>
<keyword evidence="2" id="KW-0812">Transmembrane</keyword>
<gene>
    <name evidence="3" type="ORF">INT43_007679</name>
</gene>
<dbReference type="EMBL" id="JAEPQZ010000009">
    <property type="protein sequence ID" value="KAG2177025.1"/>
    <property type="molecule type" value="Genomic_DNA"/>
</dbReference>
<evidence type="ECO:0000256" key="2">
    <source>
        <dbReference type="SAM" id="Phobius"/>
    </source>
</evidence>
<feature type="transmembrane region" description="Helical" evidence="2">
    <location>
        <begin position="54"/>
        <end position="78"/>
    </location>
</feature>
<evidence type="ECO:0008006" key="5">
    <source>
        <dbReference type="Google" id="ProtNLM"/>
    </source>
</evidence>
<feature type="transmembrane region" description="Helical" evidence="2">
    <location>
        <begin position="288"/>
        <end position="309"/>
    </location>
</feature>
<protein>
    <recommendedName>
        <fullName evidence="5">Transmembrane protein</fullName>
    </recommendedName>
</protein>
<accession>A0A8H7PNJ2</accession>
<feature type="transmembrane region" description="Helical" evidence="2">
    <location>
        <begin position="227"/>
        <end position="245"/>
    </location>
</feature>
<sequence length="454" mass="51328">MVFIARGNGVFQLKMPTVLVLIALFKTISAIGTSERPTYASDQPLLQPSASDWMLLWTRILTQYVLWWLTDLLIIVVWKRKSWKIWIHKAMRKILLQWRPGIMFIITCEPKQAVDAYKLLGDDGGPITNTSLAITLLVDLFTIAGGAMSLYKVWNHETIGNGWSIMNLFFAPVPPAIISFFSTLTVIFNTRNRTRIILIILGLVAWPAIMLPLLSTHISLKGMKDDYWVFELVSWMFSMNPFVIIRMEHVIVLFIAFQRLFEILVFVGSDPTTSRFPFPALNTWAFGAPLLIFGLGIVIFAEVALFTVYKNIIFYYTKLKARWSNALFHRKNGTEPPPLALPMHTVPNDILTVREIVPTLPDEPFEKEKARKTAKSQTMATPAATQSQALVLSSRQTQTLRQNQPSPPISRQIEGVGQAPASIATQIRGPDIDPIWNLMFAQRQADGSRPNDTT</sequence>
<organism evidence="3 4">
    <name type="scientific">Mortierella isabellina</name>
    <name type="common">Filamentous fungus</name>
    <name type="synonym">Umbelopsis isabellina</name>
    <dbReference type="NCBI Taxonomy" id="91625"/>
    <lineage>
        <taxon>Eukaryota</taxon>
        <taxon>Fungi</taxon>
        <taxon>Fungi incertae sedis</taxon>
        <taxon>Mucoromycota</taxon>
        <taxon>Mucoromycotina</taxon>
        <taxon>Umbelopsidomycetes</taxon>
        <taxon>Umbelopsidales</taxon>
        <taxon>Umbelopsidaceae</taxon>
        <taxon>Umbelopsis</taxon>
    </lineage>
</organism>
<feature type="transmembrane region" description="Helical" evidence="2">
    <location>
        <begin position="132"/>
        <end position="151"/>
    </location>
</feature>
<evidence type="ECO:0000256" key="1">
    <source>
        <dbReference type="SAM" id="MobiDB-lite"/>
    </source>
</evidence>
<evidence type="ECO:0000313" key="4">
    <source>
        <dbReference type="Proteomes" id="UP000654370"/>
    </source>
</evidence>
<feature type="region of interest" description="Disordered" evidence="1">
    <location>
        <begin position="399"/>
        <end position="418"/>
    </location>
</feature>
<feature type="transmembrane region" description="Helical" evidence="2">
    <location>
        <begin position="250"/>
        <end position="268"/>
    </location>
</feature>
<dbReference type="Proteomes" id="UP000654370">
    <property type="component" value="Unassembled WGS sequence"/>
</dbReference>
<dbReference type="OrthoDB" id="10321148at2759"/>
<dbReference type="AlphaFoldDB" id="A0A8H7PNJ2"/>
<feature type="transmembrane region" description="Helical" evidence="2">
    <location>
        <begin position="163"/>
        <end position="184"/>
    </location>
</feature>